<organism evidence="1 2">
    <name type="scientific">Chironomus riparius</name>
    <dbReference type="NCBI Taxonomy" id="315576"/>
    <lineage>
        <taxon>Eukaryota</taxon>
        <taxon>Metazoa</taxon>
        <taxon>Ecdysozoa</taxon>
        <taxon>Arthropoda</taxon>
        <taxon>Hexapoda</taxon>
        <taxon>Insecta</taxon>
        <taxon>Pterygota</taxon>
        <taxon>Neoptera</taxon>
        <taxon>Endopterygota</taxon>
        <taxon>Diptera</taxon>
        <taxon>Nematocera</taxon>
        <taxon>Chironomoidea</taxon>
        <taxon>Chironomidae</taxon>
        <taxon>Chironominae</taxon>
        <taxon>Chironomus</taxon>
    </lineage>
</organism>
<reference evidence="1" key="1">
    <citation type="submission" date="2022-01" db="EMBL/GenBank/DDBJ databases">
        <authorList>
            <person name="King R."/>
        </authorList>
    </citation>
    <scope>NUCLEOTIDE SEQUENCE</scope>
</reference>
<protein>
    <submittedName>
        <fullName evidence="1">Uncharacterized protein</fullName>
    </submittedName>
</protein>
<reference evidence="1" key="2">
    <citation type="submission" date="2022-10" db="EMBL/GenBank/DDBJ databases">
        <authorList>
            <consortium name="ENA_rothamsted_submissions"/>
            <consortium name="culmorum"/>
            <person name="King R."/>
        </authorList>
    </citation>
    <scope>NUCLEOTIDE SEQUENCE</scope>
</reference>
<evidence type="ECO:0000313" key="2">
    <source>
        <dbReference type="Proteomes" id="UP001153620"/>
    </source>
</evidence>
<evidence type="ECO:0000313" key="1">
    <source>
        <dbReference type="EMBL" id="CAG9805555.1"/>
    </source>
</evidence>
<dbReference type="Proteomes" id="UP001153620">
    <property type="component" value="Chromosome 2"/>
</dbReference>
<dbReference type="EMBL" id="OU895878">
    <property type="protein sequence ID" value="CAG9805555.1"/>
    <property type="molecule type" value="Genomic_DNA"/>
</dbReference>
<dbReference type="AlphaFoldDB" id="A0A9N9WU89"/>
<accession>A0A9N9WU89</accession>
<name>A0A9N9WU89_9DIPT</name>
<gene>
    <name evidence="1" type="ORF">CHIRRI_LOCUS8426</name>
</gene>
<sequence>MSQDQYLLSERNVPNIQSSSFYRRFLNWTGANFSEVDAKIPKWYIMKKLRRISYDTLCCLQEATSFFTRRKNKAQSWSNFYVGLDEYSTERDLSESEIFQHIMNDLVKIVDSCIDNAIPLIVDGKPIHVEPNMSKQPPVYF</sequence>
<keyword evidence="2" id="KW-1185">Reference proteome</keyword>
<proteinExistence type="predicted"/>